<evidence type="ECO:0000256" key="1">
    <source>
        <dbReference type="SAM" id="MobiDB-lite"/>
    </source>
</evidence>
<dbReference type="Proteomes" id="UP001189429">
    <property type="component" value="Unassembled WGS sequence"/>
</dbReference>
<proteinExistence type="predicted"/>
<feature type="non-terminal residue" evidence="2">
    <location>
        <position position="1"/>
    </location>
</feature>
<sequence>GERDEGKEEERRKAQGGRRKGRGGEREGGEGRKKGEGKREREQDELEEEADNRRLRLGGLACPRGPRGRPSRGLGRGEARLGGARGGRGPLARARRLHPRGALEQQLDIISQCRVCGNMSTATSRDERVGVQGSLL</sequence>
<feature type="compositionally biased region" description="Basic and acidic residues" evidence="1">
    <location>
        <begin position="22"/>
        <end position="42"/>
    </location>
</feature>
<accession>A0ABN9R3P5</accession>
<organism evidence="2 3">
    <name type="scientific">Prorocentrum cordatum</name>
    <dbReference type="NCBI Taxonomy" id="2364126"/>
    <lineage>
        <taxon>Eukaryota</taxon>
        <taxon>Sar</taxon>
        <taxon>Alveolata</taxon>
        <taxon>Dinophyceae</taxon>
        <taxon>Prorocentrales</taxon>
        <taxon>Prorocentraceae</taxon>
        <taxon>Prorocentrum</taxon>
    </lineage>
</organism>
<name>A0ABN9R3P5_9DINO</name>
<feature type="compositionally biased region" description="Basic and acidic residues" evidence="1">
    <location>
        <begin position="1"/>
        <end position="13"/>
    </location>
</feature>
<feature type="region of interest" description="Disordered" evidence="1">
    <location>
        <begin position="1"/>
        <end position="99"/>
    </location>
</feature>
<comment type="caution">
    <text evidence="2">The sequence shown here is derived from an EMBL/GenBank/DDBJ whole genome shotgun (WGS) entry which is preliminary data.</text>
</comment>
<gene>
    <name evidence="2" type="ORF">PCOR1329_LOCUS16580</name>
</gene>
<protein>
    <submittedName>
        <fullName evidence="2">Uncharacterized protein</fullName>
    </submittedName>
</protein>
<feature type="non-terminal residue" evidence="2">
    <location>
        <position position="136"/>
    </location>
</feature>
<reference evidence="2" key="1">
    <citation type="submission" date="2023-10" db="EMBL/GenBank/DDBJ databases">
        <authorList>
            <person name="Chen Y."/>
            <person name="Shah S."/>
            <person name="Dougan E. K."/>
            <person name="Thang M."/>
            <person name="Chan C."/>
        </authorList>
    </citation>
    <scope>NUCLEOTIDE SEQUENCE [LARGE SCALE GENOMIC DNA]</scope>
</reference>
<evidence type="ECO:0000313" key="3">
    <source>
        <dbReference type="Proteomes" id="UP001189429"/>
    </source>
</evidence>
<evidence type="ECO:0000313" key="2">
    <source>
        <dbReference type="EMBL" id="CAK0812251.1"/>
    </source>
</evidence>
<keyword evidence="3" id="KW-1185">Reference proteome</keyword>
<dbReference type="EMBL" id="CAUYUJ010005096">
    <property type="protein sequence ID" value="CAK0812251.1"/>
    <property type="molecule type" value="Genomic_DNA"/>
</dbReference>